<dbReference type="AlphaFoldDB" id="A0A0E0HRA8"/>
<keyword evidence="6" id="KW-1133">Transmembrane helix</keyword>
<keyword evidence="3 10" id="KW-0349">Heme</keyword>
<dbReference type="GO" id="GO:0016705">
    <property type="term" value="F:oxidoreductase activity, acting on paired donors, with incorporation or reduction of molecular oxygen"/>
    <property type="evidence" value="ECO:0007669"/>
    <property type="project" value="InterPro"/>
</dbReference>
<accession>A0A0E0HRA8</accession>
<keyword evidence="4" id="KW-0812">Transmembrane</keyword>
<keyword evidence="8 10" id="KW-0408">Iron</keyword>
<dbReference type="InterPro" id="IPR002401">
    <property type="entry name" value="Cyt_P450_E_grp-I"/>
</dbReference>
<dbReference type="PANTHER" id="PTHR47955">
    <property type="entry name" value="CYTOCHROME P450 FAMILY 71 PROTEIN"/>
    <property type="match status" value="1"/>
</dbReference>
<keyword evidence="7 11" id="KW-0560">Oxidoreductase</keyword>
<dbReference type="PRINTS" id="PR00463">
    <property type="entry name" value="EP450I"/>
</dbReference>
<keyword evidence="5 10" id="KW-0479">Metal-binding</keyword>
<keyword evidence="6" id="KW-0472">Membrane</keyword>
<evidence type="ECO:0000256" key="8">
    <source>
        <dbReference type="ARBA" id="ARBA00023004"/>
    </source>
</evidence>
<dbReference type="GO" id="GO:0005506">
    <property type="term" value="F:iron ion binding"/>
    <property type="evidence" value="ECO:0007669"/>
    <property type="project" value="InterPro"/>
</dbReference>
<sequence>MFLPIQALGATRDMQREEKTRIYCRGPVAPQYRILSSLLNMDPAPATSLSRPRNRERGREVSSITSVAGWKEGDAASVHRVNVDWIPGNAAAPWSPGARPRHRTVARASSLPLPYLSPYSAVVDFAVTPKLSIDIDSKPFRKLLLPSKPRKHHASDRSYRSLMETADLCCLLALLPLVYCLLTLFHGSRESDLRLPPGPWRLPLIGSLHHLFGRTLPHHALRDLARLHGPLMLLSFGQASPVVIASTAIAAREIMRTHDDNFSTRPLSTVLKVCTRYGAGMTFVPYGEHWRQVRKICSLELLSPRRILKFRSIREEEVARLVLAIASSSTPTPTPPAPVNLSKLLSNYMTDATVHIIMGQCFRDRDTLVRYVDEAVRLASSLTMADLFPSWRLPRVMCATTLHRAEVFVESVMEFMDRVISEHLEKRSCQGGDREEDLIDVLLRLQAEGNLEFELTTSIIKAIIFELLAGGSEAPITTLQWAMAELMRNPDVMSRAQAEVREAYKEKMKVTEEGLTNLPYLHCIIKETQRLHTPGPFVLPRECQEQCQILGYDVPKRATVVVNIWAICRDAEIWDEPEKFMPDRFEGSAIEHKGNHFEFIPFGAGRRICPGMNFALANMELALASLLFYFDWSLPEDVLPGDLDMTETMGLTARRKEDLYVCAIPFVQLP</sequence>
<dbReference type="InterPro" id="IPR001128">
    <property type="entry name" value="Cyt_P450"/>
</dbReference>
<protein>
    <recommendedName>
        <fullName evidence="15">Cytochrome P450</fullName>
    </recommendedName>
</protein>
<evidence type="ECO:0000256" key="12">
    <source>
        <dbReference type="SAM" id="MobiDB-lite"/>
    </source>
</evidence>
<dbReference type="Gramene" id="ONIVA06G18770.1">
    <property type="protein sequence ID" value="ONIVA06G18770.1"/>
    <property type="gene ID" value="ONIVA06G18770"/>
</dbReference>
<evidence type="ECO:0000256" key="6">
    <source>
        <dbReference type="ARBA" id="ARBA00022989"/>
    </source>
</evidence>
<dbReference type="PANTHER" id="PTHR47955:SF21">
    <property type="entry name" value="OS06G0642300 PROTEIN"/>
    <property type="match status" value="1"/>
</dbReference>
<dbReference type="Pfam" id="PF00067">
    <property type="entry name" value="p450"/>
    <property type="match status" value="1"/>
</dbReference>
<dbReference type="SUPFAM" id="SSF48264">
    <property type="entry name" value="Cytochrome P450"/>
    <property type="match status" value="1"/>
</dbReference>
<name>A0A0E0HRA8_ORYNI</name>
<keyword evidence="9 11" id="KW-0503">Monooxygenase</keyword>
<dbReference type="FunFam" id="1.10.630.10:FF:000126">
    <property type="entry name" value="Predicted protein"/>
    <property type="match status" value="1"/>
</dbReference>
<dbReference type="STRING" id="4536.A0A0E0HRA8"/>
<dbReference type="GO" id="GO:0004497">
    <property type="term" value="F:monooxygenase activity"/>
    <property type="evidence" value="ECO:0007669"/>
    <property type="project" value="UniProtKB-KW"/>
</dbReference>
<dbReference type="Gene3D" id="1.10.630.10">
    <property type="entry name" value="Cytochrome P450"/>
    <property type="match status" value="1"/>
</dbReference>
<dbReference type="PROSITE" id="PS00086">
    <property type="entry name" value="CYTOCHROME_P450"/>
    <property type="match status" value="1"/>
</dbReference>
<evidence type="ECO:0000256" key="7">
    <source>
        <dbReference type="ARBA" id="ARBA00023002"/>
    </source>
</evidence>
<evidence type="ECO:0000313" key="13">
    <source>
        <dbReference type="EnsemblPlants" id="ONIVA06G18770.1"/>
    </source>
</evidence>
<evidence type="ECO:0000256" key="4">
    <source>
        <dbReference type="ARBA" id="ARBA00022692"/>
    </source>
</evidence>
<dbReference type="FunFam" id="1.10.630.10:FF:000234">
    <property type="entry name" value="Cytochrome P450 71D7"/>
    <property type="match status" value="1"/>
</dbReference>
<reference evidence="13" key="2">
    <citation type="submission" date="2018-04" db="EMBL/GenBank/DDBJ databases">
        <title>OnivRS2 (Oryza nivara Reference Sequence Version 2).</title>
        <authorList>
            <person name="Zhang J."/>
            <person name="Kudrna D."/>
            <person name="Lee S."/>
            <person name="Talag J."/>
            <person name="Rajasekar S."/>
            <person name="Welchert J."/>
            <person name="Hsing Y.-I."/>
            <person name="Wing R.A."/>
        </authorList>
    </citation>
    <scope>NUCLEOTIDE SEQUENCE [LARGE SCALE GENOMIC DNA]</scope>
    <source>
        <strain evidence="13">SL10</strain>
    </source>
</reference>
<feature type="binding site" description="axial binding residue" evidence="10">
    <location>
        <position position="609"/>
    </location>
    <ligand>
        <name>heme</name>
        <dbReference type="ChEBI" id="CHEBI:30413"/>
    </ligand>
    <ligandPart>
        <name>Fe</name>
        <dbReference type="ChEBI" id="CHEBI:18248"/>
    </ligandPart>
</feature>
<dbReference type="InterPro" id="IPR017972">
    <property type="entry name" value="Cyt_P450_CS"/>
</dbReference>
<dbReference type="GO" id="GO:0020037">
    <property type="term" value="F:heme binding"/>
    <property type="evidence" value="ECO:0007669"/>
    <property type="project" value="InterPro"/>
</dbReference>
<dbReference type="InterPro" id="IPR036396">
    <property type="entry name" value="Cyt_P450_sf"/>
</dbReference>
<comment type="cofactor">
    <cofactor evidence="1 10">
        <name>heme</name>
        <dbReference type="ChEBI" id="CHEBI:30413"/>
    </cofactor>
</comment>
<dbReference type="eggNOG" id="KOG0156">
    <property type="taxonomic scope" value="Eukaryota"/>
</dbReference>
<evidence type="ECO:0008006" key="15">
    <source>
        <dbReference type="Google" id="ProtNLM"/>
    </source>
</evidence>
<evidence type="ECO:0000256" key="9">
    <source>
        <dbReference type="ARBA" id="ARBA00023033"/>
    </source>
</evidence>
<evidence type="ECO:0000256" key="1">
    <source>
        <dbReference type="ARBA" id="ARBA00001971"/>
    </source>
</evidence>
<comment type="similarity">
    <text evidence="2 11">Belongs to the cytochrome P450 family.</text>
</comment>
<evidence type="ECO:0000256" key="5">
    <source>
        <dbReference type="ARBA" id="ARBA00022723"/>
    </source>
</evidence>
<evidence type="ECO:0000256" key="10">
    <source>
        <dbReference type="PIRSR" id="PIRSR602401-1"/>
    </source>
</evidence>
<dbReference type="HOGENOM" id="CLU_001570_4_1_1"/>
<dbReference type="Proteomes" id="UP000006591">
    <property type="component" value="Chromosome 6"/>
</dbReference>
<evidence type="ECO:0000256" key="2">
    <source>
        <dbReference type="ARBA" id="ARBA00010617"/>
    </source>
</evidence>
<proteinExistence type="inferred from homology"/>
<evidence type="ECO:0000256" key="11">
    <source>
        <dbReference type="RuleBase" id="RU000461"/>
    </source>
</evidence>
<dbReference type="OMA" id="FVLPREC"/>
<organism evidence="13">
    <name type="scientific">Oryza nivara</name>
    <name type="common">Indian wild rice</name>
    <name type="synonym">Oryza sativa f. spontanea</name>
    <dbReference type="NCBI Taxonomy" id="4536"/>
    <lineage>
        <taxon>Eukaryota</taxon>
        <taxon>Viridiplantae</taxon>
        <taxon>Streptophyta</taxon>
        <taxon>Embryophyta</taxon>
        <taxon>Tracheophyta</taxon>
        <taxon>Spermatophyta</taxon>
        <taxon>Magnoliopsida</taxon>
        <taxon>Liliopsida</taxon>
        <taxon>Poales</taxon>
        <taxon>Poaceae</taxon>
        <taxon>BOP clade</taxon>
        <taxon>Oryzoideae</taxon>
        <taxon>Oryzeae</taxon>
        <taxon>Oryzinae</taxon>
        <taxon>Oryza</taxon>
    </lineage>
</organism>
<keyword evidence="14" id="KW-1185">Reference proteome</keyword>
<reference evidence="13" key="1">
    <citation type="submission" date="2015-04" db="UniProtKB">
        <authorList>
            <consortium name="EnsemblPlants"/>
        </authorList>
    </citation>
    <scope>IDENTIFICATION</scope>
    <source>
        <strain evidence="13">SL10</strain>
    </source>
</reference>
<evidence type="ECO:0000313" key="14">
    <source>
        <dbReference type="Proteomes" id="UP000006591"/>
    </source>
</evidence>
<dbReference type="PRINTS" id="PR00385">
    <property type="entry name" value="P450"/>
</dbReference>
<dbReference type="CDD" id="cd11072">
    <property type="entry name" value="CYP71-like"/>
    <property type="match status" value="1"/>
</dbReference>
<dbReference type="EnsemblPlants" id="ONIVA06G18770.1">
    <property type="protein sequence ID" value="ONIVA06G18770.1"/>
    <property type="gene ID" value="ONIVA06G18770"/>
</dbReference>
<feature type="region of interest" description="Disordered" evidence="12">
    <location>
        <begin position="44"/>
        <end position="65"/>
    </location>
</feature>
<evidence type="ECO:0000256" key="3">
    <source>
        <dbReference type="ARBA" id="ARBA00022617"/>
    </source>
</evidence>